<dbReference type="GO" id="GO:0043022">
    <property type="term" value="F:ribosome binding"/>
    <property type="evidence" value="ECO:0000318"/>
    <property type="project" value="GO_Central"/>
</dbReference>
<dbReference type="InterPro" id="IPR019814">
    <property type="entry name" value="Translation_initiation_fac_3_N"/>
</dbReference>
<evidence type="ECO:0000256" key="5">
    <source>
        <dbReference type="NCBIfam" id="TIGR00168"/>
    </source>
</evidence>
<comment type="function">
    <text evidence="4 6">IF-3 binds to the 30S ribosomal subunit and shifts the equilibrium between 70S ribosomes and their 50S and 30S subunits in favor of the free subunits, thus enhancing the availability of 30S subunits on which protein synthesis initiation begins.</text>
</comment>
<evidence type="ECO:0000256" key="1">
    <source>
        <dbReference type="ARBA" id="ARBA00005439"/>
    </source>
</evidence>
<evidence type="ECO:0000313" key="10">
    <source>
        <dbReference type="EMBL" id="ABY33632.1"/>
    </source>
</evidence>
<dbReference type="GO" id="GO:0003743">
    <property type="term" value="F:translation initiation factor activity"/>
    <property type="evidence" value="ECO:0000318"/>
    <property type="project" value="GO_Central"/>
</dbReference>
<feature type="compositionally biased region" description="Acidic residues" evidence="7">
    <location>
        <begin position="221"/>
        <end position="267"/>
    </location>
</feature>
<accession>A9WDM6</accession>
<dbReference type="EnsemblBacteria" id="ABY33632">
    <property type="protein sequence ID" value="ABY33632"/>
    <property type="gene ID" value="Caur_0382"/>
</dbReference>
<dbReference type="SUPFAM" id="SSF55200">
    <property type="entry name" value="Translation initiation factor IF3, C-terminal domain"/>
    <property type="match status" value="1"/>
</dbReference>
<evidence type="ECO:0000256" key="4">
    <source>
        <dbReference type="HAMAP-Rule" id="MF_00080"/>
    </source>
</evidence>
<dbReference type="STRING" id="324602.Caur_0382"/>
<dbReference type="PROSITE" id="PS00938">
    <property type="entry name" value="IF3"/>
    <property type="match status" value="1"/>
</dbReference>
<dbReference type="InterPro" id="IPR001288">
    <property type="entry name" value="Translation_initiation_fac_3"/>
</dbReference>
<feature type="domain" description="Translation initiation factor 3 N-terminal" evidence="9">
    <location>
        <begin position="21"/>
        <end position="90"/>
    </location>
</feature>
<dbReference type="EMBL" id="CP000909">
    <property type="protein sequence ID" value="ABY33632.1"/>
    <property type="molecule type" value="Genomic_DNA"/>
</dbReference>
<dbReference type="InterPro" id="IPR036787">
    <property type="entry name" value="T_IF-3_N_sf"/>
</dbReference>
<comment type="subunit">
    <text evidence="4 6">Monomer.</text>
</comment>
<evidence type="ECO:0000256" key="2">
    <source>
        <dbReference type="ARBA" id="ARBA00022540"/>
    </source>
</evidence>
<dbReference type="eggNOG" id="COG0290">
    <property type="taxonomic scope" value="Bacteria"/>
</dbReference>
<dbReference type="InterPro" id="IPR036788">
    <property type="entry name" value="T_IF-3_C_sf"/>
</dbReference>
<dbReference type="SUPFAM" id="SSF48371">
    <property type="entry name" value="ARM repeat"/>
    <property type="match status" value="1"/>
</dbReference>
<comment type="subcellular location">
    <subcellularLocation>
        <location evidence="4 6">Cytoplasm</location>
    </subcellularLocation>
</comment>
<proteinExistence type="inferred from homology"/>
<dbReference type="InterPro" id="IPR019815">
    <property type="entry name" value="Translation_initiation_fac_3_C"/>
</dbReference>
<dbReference type="NCBIfam" id="TIGR00168">
    <property type="entry name" value="infC"/>
    <property type="match status" value="1"/>
</dbReference>
<dbReference type="PANTHER" id="PTHR10938">
    <property type="entry name" value="TRANSLATION INITIATION FACTOR IF-3"/>
    <property type="match status" value="1"/>
</dbReference>
<evidence type="ECO:0000256" key="6">
    <source>
        <dbReference type="RuleBase" id="RU000646"/>
    </source>
</evidence>
<dbReference type="Proteomes" id="UP000002008">
    <property type="component" value="Chromosome"/>
</dbReference>
<dbReference type="InterPro" id="IPR019813">
    <property type="entry name" value="Translation_initiation_fac3_CS"/>
</dbReference>
<dbReference type="FunFam" id="3.10.20.80:FF:000001">
    <property type="entry name" value="Translation initiation factor IF-3"/>
    <property type="match status" value="1"/>
</dbReference>
<comment type="similarity">
    <text evidence="1 4 6">Belongs to the IF-3 family.</text>
</comment>
<dbReference type="Gene3D" id="3.30.110.10">
    <property type="entry name" value="Translation initiation factor 3 (IF-3), C-terminal domain"/>
    <property type="match status" value="1"/>
</dbReference>
<dbReference type="KEGG" id="cau:Caur_0382"/>
<dbReference type="InParanoid" id="A9WDM6"/>
<dbReference type="HOGENOM" id="CLU_054919_3_1_0"/>
<reference evidence="11" key="1">
    <citation type="journal article" date="2011" name="BMC Genomics">
        <title>Complete genome sequence of the filamentous anoxygenic phototrophic bacterium Chloroflexus aurantiacus.</title>
        <authorList>
            <person name="Tang K.H."/>
            <person name="Barry K."/>
            <person name="Chertkov O."/>
            <person name="Dalin E."/>
            <person name="Han C.S."/>
            <person name="Hauser L.J."/>
            <person name="Honchak B.M."/>
            <person name="Karbach L.E."/>
            <person name="Land M.L."/>
            <person name="Lapidus A."/>
            <person name="Larimer F.W."/>
            <person name="Mikhailova N."/>
            <person name="Pitluck S."/>
            <person name="Pierson B.K."/>
            <person name="Blankenship R.E."/>
        </authorList>
    </citation>
    <scope>NUCLEOTIDE SEQUENCE [LARGE SCALE GENOMIC DNA]</scope>
    <source>
        <strain evidence="11">ATCC 29366 / DSM 635 / J-10-fl</strain>
    </source>
</reference>
<evidence type="ECO:0000256" key="3">
    <source>
        <dbReference type="ARBA" id="ARBA00022917"/>
    </source>
</evidence>
<dbReference type="Gene3D" id="3.10.20.80">
    <property type="entry name" value="Translation initiation factor 3 (IF-3), N-terminal domain"/>
    <property type="match status" value="1"/>
</dbReference>
<dbReference type="SUPFAM" id="SSF54364">
    <property type="entry name" value="Translation initiation factor IF3, N-terminal domain"/>
    <property type="match status" value="1"/>
</dbReference>
<feature type="region of interest" description="Disordered" evidence="7">
    <location>
        <begin position="196"/>
        <end position="275"/>
    </location>
</feature>
<dbReference type="Pfam" id="PF00707">
    <property type="entry name" value="IF3_C"/>
    <property type="match status" value="1"/>
</dbReference>
<keyword evidence="2 4" id="KW-0396">Initiation factor</keyword>
<keyword evidence="11" id="KW-1185">Reference proteome</keyword>
<protein>
    <recommendedName>
        <fullName evidence="4 5">Translation initiation factor IF-3</fullName>
    </recommendedName>
</protein>
<keyword evidence="3 4" id="KW-0648">Protein biosynthesis</keyword>
<organism evidence="10 11">
    <name type="scientific">Chloroflexus aurantiacus (strain ATCC 29366 / DSM 635 / J-10-fl)</name>
    <dbReference type="NCBI Taxonomy" id="324602"/>
    <lineage>
        <taxon>Bacteria</taxon>
        <taxon>Bacillati</taxon>
        <taxon>Chloroflexota</taxon>
        <taxon>Chloroflexia</taxon>
        <taxon>Chloroflexales</taxon>
        <taxon>Chloroflexineae</taxon>
        <taxon>Chloroflexaceae</taxon>
        <taxon>Chloroflexus</taxon>
    </lineage>
</organism>
<sequence>MPRLSPVARRRSRAIRDRFRINNRIRAREVRLIDENGTQVGIVPLREALAMAEERGFDLVEVAPNAVPPVCRLLDYGKFRYEQSKKEREARRNQKQSELKQIRLMPKTDDHDVAVKANQARRFLLAGDKVKFNLRFRGREMAHPEIGRQMLDQIAEQLSDIAVIEQKPLMEGRVLSMLLAPTAKVLKAAQQAQKAAAQRTTTAESAKPATSAASTPATAEPADEEEEELIDDGDVVEEDEDDDDTFVADYDDEDDDFEDDDDDDEDDERNRRRRR</sequence>
<dbReference type="Pfam" id="PF05198">
    <property type="entry name" value="IF3_N"/>
    <property type="match status" value="1"/>
</dbReference>
<evidence type="ECO:0000259" key="9">
    <source>
        <dbReference type="Pfam" id="PF05198"/>
    </source>
</evidence>
<dbReference type="FunFam" id="3.30.110.10:FF:000001">
    <property type="entry name" value="Translation initiation factor IF-3"/>
    <property type="match status" value="1"/>
</dbReference>
<dbReference type="FunCoup" id="A9WDM6">
    <property type="interactions" value="436"/>
</dbReference>
<dbReference type="GO" id="GO:0032790">
    <property type="term" value="P:ribosome disassembly"/>
    <property type="evidence" value="ECO:0000318"/>
    <property type="project" value="GO_Central"/>
</dbReference>
<dbReference type="AlphaFoldDB" id="A9WDM6"/>
<dbReference type="RefSeq" id="WP_012256288.1">
    <property type="nucleotide sequence ID" value="NC_010175.1"/>
</dbReference>
<evidence type="ECO:0000259" key="8">
    <source>
        <dbReference type="Pfam" id="PF00707"/>
    </source>
</evidence>
<dbReference type="PATRIC" id="fig|324602.8.peg.434"/>
<dbReference type="InterPro" id="IPR016024">
    <property type="entry name" value="ARM-type_fold"/>
</dbReference>
<evidence type="ECO:0000313" key="11">
    <source>
        <dbReference type="Proteomes" id="UP000002008"/>
    </source>
</evidence>
<name>A9WDM6_CHLAA</name>
<evidence type="ECO:0000256" key="7">
    <source>
        <dbReference type="SAM" id="MobiDB-lite"/>
    </source>
</evidence>
<feature type="domain" description="Translation initiation factor 3 C-terminal" evidence="8">
    <location>
        <begin position="98"/>
        <end position="181"/>
    </location>
</feature>
<feature type="compositionally biased region" description="Low complexity" evidence="7">
    <location>
        <begin position="196"/>
        <end position="220"/>
    </location>
</feature>
<keyword evidence="4" id="KW-0963">Cytoplasm</keyword>
<gene>
    <name evidence="4" type="primary">infC</name>
    <name evidence="10" type="ordered locus">Caur_0382</name>
</gene>
<dbReference type="HAMAP" id="MF_00080">
    <property type="entry name" value="IF_3"/>
    <property type="match status" value="1"/>
</dbReference>
<dbReference type="PANTHER" id="PTHR10938:SF0">
    <property type="entry name" value="TRANSLATION INITIATION FACTOR IF-3, MITOCHONDRIAL"/>
    <property type="match status" value="1"/>
</dbReference>
<dbReference type="GO" id="GO:0005829">
    <property type="term" value="C:cytosol"/>
    <property type="evidence" value="ECO:0000318"/>
    <property type="project" value="GO_Central"/>
</dbReference>